<protein>
    <submittedName>
        <fullName evidence="1">Uncharacterized protein</fullName>
    </submittedName>
</protein>
<name>A0A1X0QU58_RHIZD</name>
<sequence>MSLHRTSIQASTSPSSKFRVPESTLEVYARLKRSCDMHKCRNLSVHGRATVLNTLLLSKIWHVLRVTWIPKETLDKITSIGRQFVQHHQFPYISCNVLLQPTQRGDLGLLDPAIQQSLLAYR</sequence>
<accession>A0A1X0QU58</accession>
<organism evidence="1">
    <name type="scientific">Rhizopus microsporus var. microsporus</name>
    <dbReference type="NCBI Taxonomy" id="86635"/>
    <lineage>
        <taxon>Eukaryota</taxon>
        <taxon>Fungi</taxon>
        <taxon>Fungi incertae sedis</taxon>
        <taxon>Mucoromycota</taxon>
        <taxon>Mucoromycotina</taxon>
        <taxon>Mucoromycetes</taxon>
        <taxon>Mucorales</taxon>
        <taxon>Mucorineae</taxon>
        <taxon>Rhizopodaceae</taxon>
        <taxon>Rhizopus</taxon>
    </lineage>
</organism>
<evidence type="ECO:0000313" key="1">
    <source>
        <dbReference type="EMBL" id="ORE03287.1"/>
    </source>
</evidence>
<dbReference type="VEuPathDB" id="FungiDB:BCV72DRAFT_338070"/>
<dbReference type="Proteomes" id="UP000242414">
    <property type="component" value="Unassembled WGS sequence"/>
</dbReference>
<dbReference type="OrthoDB" id="2426083at2759"/>
<dbReference type="AlphaFoldDB" id="A0A1X0QU58"/>
<reference evidence="1" key="1">
    <citation type="journal article" date="2016" name="Proc. Natl. Acad. Sci. U.S.A.">
        <title>Lipid metabolic changes in an early divergent fungus govern the establishment of a mutualistic symbiosis with endobacteria.</title>
        <authorList>
            <person name="Lastovetsky O.A."/>
            <person name="Gaspar M.L."/>
            <person name="Mondo S.J."/>
            <person name="LaButti K.M."/>
            <person name="Sandor L."/>
            <person name="Grigoriev I.V."/>
            <person name="Henry S.A."/>
            <person name="Pawlowska T.E."/>
        </authorList>
    </citation>
    <scope>NUCLEOTIDE SEQUENCE [LARGE SCALE GENOMIC DNA]</scope>
    <source>
        <strain evidence="1">ATCC 52814</strain>
    </source>
</reference>
<proteinExistence type="predicted"/>
<dbReference type="EMBL" id="KV922009">
    <property type="protein sequence ID" value="ORE03287.1"/>
    <property type="molecule type" value="Genomic_DNA"/>
</dbReference>
<gene>
    <name evidence="1" type="ORF">BCV72DRAFT_338070</name>
</gene>